<dbReference type="InterPro" id="IPR010987">
    <property type="entry name" value="Glutathione-S-Trfase_C-like"/>
</dbReference>
<dbReference type="AlphaFoldDB" id="A0A0V0QQX6"/>
<dbReference type="OrthoDB" id="292533at2759"/>
<dbReference type="Gene3D" id="3.30.70.1010">
    <property type="entry name" value="Translation elongation factor EF1B, gamma chain, conserved domain"/>
    <property type="match status" value="1"/>
</dbReference>
<feature type="domain" description="EF-1-gamma C-terminal" evidence="5">
    <location>
        <begin position="251"/>
        <end position="407"/>
    </location>
</feature>
<dbReference type="SFLD" id="SFLDS00019">
    <property type="entry name" value="Glutathione_Transferase_(cytos"/>
    <property type="match status" value="1"/>
</dbReference>
<keyword evidence="1 3" id="KW-0251">Elongation factor</keyword>
<evidence type="ECO:0000259" key="6">
    <source>
        <dbReference type="PROSITE" id="PS50404"/>
    </source>
</evidence>
<evidence type="ECO:0000256" key="3">
    <source>
        <dbReference type="PROSITE-ProRule" id="PRU00519"/>
    </source>
</evidence>
<dbReference type="FunCoup" id="A0A0V0QQX6">
    <property type="interactions" value="400"/>
</dbReference>
<feature type="domain" description="GST N-terminal" evidence="6">
    <location>
        <begin position="1"/>
        <end position="80"/>
    </location>
</feature>
<dbReference type="InterPro" id="IPR004046">
    <property type="entry name" value="GST_C"/>
</dbReference>
<feature type="compositionally biased region" description="Basic and acidic residues" evidence="4">
    <location>
        <begin position="218"/>
        <end position="247"/>
    </location>
</feature>
<dbReference type="InterPro" id="IPR036433">
    <property type="entry name" value="EF1B_G_C_sf"/>
</dbReference>
<reference evidence="8 9" key="1">
    <citation type="journal article" date="2015" name="Sci. Rep.">
        <title>Genome of the facultative scuticociliatosis pathogen Pseudocohnilembus persalinus provides insight into its virulence through horizontal gene transfer.</title>
        <authorList>
            <person name="Xiong J."/>
            <person name="Wang G."/>
            <person name="Cheng J."/>
            <person name="Tian M."/>
            <person name="Pan X."/>
            <person name="Warren A."/>
            <person name="Jiang C."/>
            <person name="Yuan D."/>
            <person name="Miao W."/>
        </authorList>
    </citation>
    <scope>NUCLEOTIDE SEQUENCE [LARGE SCALE GENOMIC DNA]</scope>
    <source>
        <strain evidence="8">36N120E</strain>
    </source>
</reference>
<dbReference type="PANTHER" id="PTHR43986">
    <property type="entry name" value="ELONGATION FACTOR 1-GAMMA"/>
    <property type="match status" value="1"/>
</dbReference>
<dbReference type="InterPro" id="IPR050802">
    <property type="entry name" value="EF-GSTs"/>
</dbReference>
<dbReference type="Gene3D" id="1.20.1050.10">
    <property type="match status" value="1"/>
</dbReference>
<dbReference type="OMA" id="FGHFPIN"/>
<keyword evidence="2 3" id="KW-0648">Protein biosynthesis</keyword>
<evidence type="ECO:0000313" key="9">
    <source>
        <dbReference type="Proteomes" id="UP000054937"/>
    </source>
</evidence>
<dbReference type="Gene3D" id="3.40.30.10">
    <property type="entry name" value="Glutaredoxin"/>
    <property type="match status" value="1"/>
</dbReference>
<evidence type="ECO:0000256" key="2">
    <source>
        <dbReference type="ARBA" id="ARBA00022917"/>
    </source>
</evidence>
<dbReference type="Pfam" id="PF00647">
    <property type="entry name" value="EF1G"/>
    <property type="match status" value="1"/>
</dbReference>
<dbReference type="Pfam" id="PF00043">
    <property type="entry name" value="GST_C"/>
    <property type="match status" value="1"/>
</dbReference>
<dbReference type="PANTHER" id="PTHR43986:SF1">
    <property type="entry name" value="ELONGATION FACTOR 1-GAMMA"/>
    <property type="match status" value="1"/>
</dbReference>
<dbReference type="GO" id="GO:0003746">
    <property type="term" value="F:translation elongation factor activity"/>
    <property type="evidence" value="ECO:0007669"/>
    <property type="project" value="UniProtKB-UniRule"/>
</dbReference>
<protein>
    <submittedName>
        <fullName evidence="8">Translation elongation factor EF1B, gamma chain, conserved</fullName>
    </submittedName>
</protein>
<comment type="caution">
    <text evidence="8">The sequence shown here is derived from an EMBL/GenBank/DDBJ whole genome shotgun (WGS) entry which is preliminary data.</text>
</comment>
<dbReference type="InterPro" id="IPR040079">
    <property type="entry name" value="Glutathione_S-Trfase"/>
</dbReference>
<evidence type="ECO:0000313" key="8">
    <source>
        <dbReference type="EMBL" id="KRX04442.1"/>
    </source>
</evidence>
<evidence type="ECO:0000256" key="4">
    <source>
        <dbReference type="SAM" id="MobiDB-lite"/>
    </source>
</evidence>
<dbReference type="InterPro" id="IPR001662">
    <property type="entry name" value="EF1B_G_C"/>
</dbReference>
<dbReference type="InterPro" id="IPR036282">
    <property type="entry name" value="Glutathione-S-Trfase_C_sf"/>
</dbReference>
<dbReference type="PROSITE" id="PS50040">
    <property type="entry name" value="EF1G_C"/>
    <property type="match status" value="1"/>
</dbReference>
<feature type="domain" description="GST C-terminal" evidence="7">
    <location>
        <begin position="85"/>
        <end position="210"/>
    </location>
</feature>
<dbReference type="Proteomes" id="UP000054937">
    <property type="component" value="Unassembled WGS sequence"/>
</dbReference>
<accession>A0A0V0QQX6</accession>
<sequence>MSYKIYSWHGNPRGNMVRIAAEYAEVDYEFVNVQKSELKQEKFLNVHSLGKVPVVEGPEGKIFETGAILNFFARKVAKKNLLGKTVFEQAQTQQWMNLISDLPIFEVFPAIFFLEELNEAQKQQLAAGKKDLLGKLQHINDHLNLNTYLVGNQVTVADIVLACLLHPFFSTILDENYRKGHLALTRYYKTILGQPEFRKFYPQAHMVKKDWFASVKGEEQKQEQKPKKEKQQPKKEEKKVEKKEEAPPQKAKNPLDELPPSPFNLFDFKTFIVNEKDKQKGVEEFWKQFDPQGYSIWHIKYDRYEGEGEKLYLTSNLKDSFLQRCDQLRKHAFGTFGVYGDEGNYEIEGVWVWRGQEIPQELKDLPMYDYYFWNKLDHTKSEDRALLEEFWTNMEEDKSKVKGMVARDVGYYK</sequence>
<dbReference type="InterPro" id="IPR036249">
    <property type="entry name" value="Thioredoxin-like_sf"/>
</dbReference>
<dbReference type="InParanoid" id="A0A0V0QQX6"/>
<dbReference type="PROSITE" id="PS50405">
    <property type="entry name" value="GST_CTER"/>
    <property type="match status" value="1"/>
</dbReference>
<organism evidence="8 9">
    <name type="scientific">Pseudocohnilembus persalinus</name>
    <name type="common">Ciliate</name>
    <dbReference type="NCBI Taxonomy" id="266149"/>
    <lineage>
        <taxon>Eukaryota</taxon>
        <taxon>Sar</taxon>
        <taxon>Alveolata</taxon>
        <taxon>Ciliophora</taxon>
        <taxon>Intramacronucleata</taxon>
        <taxon>Oligohymenophorea</taxon>
        <taxon>Scuticociliatia</taxon>
        <taxon>Philasterida</taxon>
        <taxon>Pseudocohnilembidae</taxon>
        <taxon>Pseudocohnilembus</taxon>
    </lineage>
</organism>
<dbReference type="CDD" id="cd03181">
    <property type="entry name" value="GST_C_EF1Bgamma_like"/>
    <property type="match status" value="1"/>
</dbReference>
<feature type="region of interest" description="Disordered" evidence="4">
    <location>
        <begin position="218"/>
        <end position="261"/>
    </location>
</feature>
<evidence type="ECO:0000259" key="5">
    <source>
        <dbReference type="PROSITE" id="PS50040"/>
    </source>
</evidence>
<dbReference type="CDD" id="cd00570">
    <property type="entry name" value="GST_N_family"/>
    <property type="match status" value="1"/>
</dbReference>
<dbReference type="SFLD" id="SFLDG00358">
    <property type="entry name" value="Main_(cytGST)"/>
    <property type="match status" value="1"/>
</dbReference>
<proteinExistence type="predicted"/>
<dbReference type="GO" id="GO:0005737">
    <property type="term" value="C:cytoplasm"/>
    <property type="evidence" value="ECO:0007669"/>
    <property type="project" value="TreeGrafter"/>
</dbReference>
<dbReference type="InterPro" id="IPR004045">
    <property type="entry name" value="Glutathione_S-Trfase_N"/>
</dbReference>
<gene>
    <name evidence="8" type="ORF">PPERSA_00211</name>
</gene>
<keyword evidence="9" id="KW-1185">Reference proteome</keyword>
<dbReference type="PROSITE" id="PS50404">
    <property type="entry name" value="GST_NTER"/>
    <property type="match status" value="1"/>
</dbReference>
<evidence type="ECO:0000256" key="1">
    <source>
        <dbReference type="ARBA" id="ARBA00022768"/>
    </source>
</evidence>
<dbReference type="Pfam" id="PF02798">
    <property type="entry name" value="GST_N"/>
    <property type="match status" value="1"/>
</dbReference>
<dbReference type="SUPFAM" id="SSF89942">
    <property type="entry name" value="eEF1-gamma domain"/>
    <property type="match status" value="1"/>
</dbReference>
<dbReference type="SUPFAM" id="SSF47616">
    <property type="entry name" value="GST C-terminal domain-like"/>
    <property type="match status" value="1"/>
</dbReference>
<dbReference type="GO" id="GO:0005634">
    <property type="term" value="C:nucleus"/>
    <property type="evidence" value="ECO:0007669"/>
    <property type="project" value="TreeGrafter"/>
</dbReference>
<dbReference type="SUPFAM" id="SSF52833">
    <property type="entry name" value="Thioredoxin-like"/>
    <property type="match status" value="1"/>
</dbReference>
<dbReference type="SMART" id="SM01183">
    <property type="entry name" value="EF1G"/>
    <property type="match status" value="1"/>
</dbReference>
<dbReference type="EMBL" id="LDAU01000116">
    <property type="protein sequence ID" value="KRX04442.1"/>
    <property type="molecule type" value="Genomic_DNA"/>
</dbReference>
<name>A0A0V0QQX6_PSEPJ</name>
<evidence type="ECO:0000259" key="7">
    <source>
        <dbReference type="PROSITE" id="PS50405"/>
    </source>
</evidence>